<keyword evidence="3 10" id="KW-0285">Flavoprotein</keyword>
<dbReference type="GO" id="GO:0005886">
    <property type="term" value="C:plasma membrane"/>
    <property type="evidence" value="ECO:0007669"/>
    <property type="project" value="UniProtKB-SubCell"/>
</dbReference>
<reference evidence="11 12" key="1">
    <citation type="submission" date="2017-06" db="EMBL/GenBank/DDBJ databases">
        <title>Draft genome sequence of anaerobic fermentative bacterium Anaeromicrobium sediminis DY2726D isolated from West Pacific Ocean sediments.</title>
        <authorList>
            <person name="Zeng X."/>
        </authorList>
    </citation>
    <scope>NUCLEOTIDE SEQUENCE [LARGE SCALE GENOMIC DNA]</scope>
    <source>
        <strain evidence="11 12">DY2726D</strain>
    </source>
</reference>
<keyword evidence="12" id="KW-1185">Reference proteome</keyword>
<feature type="modified residue" description="FMN phosphoryl threonine" evidence="10">
    <location>
        <position position="154"/>
    </location>
</feature>
<dbReference type="EC" id="7.-.-.-" evidence="10"/>
<feature type="transmembrane region" description="Helical" evidence="10">
    <location>
        <begin position="261"/>
        <end position="279"/>
    </location>
</feature>
<sequence length="312" mass="33187">MENKLIVSSSPHLRANESISKIMRDVVIALLPATLAGVYYFRMGAVKVILSAVIAAVLTEAAIQKISKKRVTINDWSAVVTGLLLAFNIPASAPWWLPAIGSIFAIFIVKQVFGGIGHNFMNPALAARAMLLASWPVQMTAWVKPGTDAVSTATPLAIVGGEASGQALPSFMDLIVGNVGGCIGETSAILLIIGGIYLVYRGVITPRIPVIYIATVAVMSFLLGGFDISYMVYQVFAGGLMLGAIYMATDYASSPVTEKGQIIFAVGCGFLTAIIRIYGGYPEGVSYSILLMNVATPLIEKYTRPRVFGEVK</sequence>
<comment type="caution">
    <text evidence="10">Lacks conserved residue(s) required for the propagation of feature annotation.</text>
</comment>
<evidence type="ECO:0000256" key="10">
    <source>
        <dbReference type="HAMAP-Rule" id="MF_00462"/>
    </source>
</evidence>
<dbReference type="GO" id="GO:0022900">
    <property type="term" value="P:electron transport chain"/>
    <property type="evidence" value="ECO:0007669"/>
    <property type="project" value="UniProtKB-UniRule"/>
</dbReference>
<dbReference type="GO" id="GO:0055085">
    <property type="term" value="P:transmembrane transport"/>
    <property type="evidence" value="ECO:0007669"/>
    <property type="project" value="InterPro"/>
</dbReference>
<evidence type="ECO:0000256" key="8">
    <source>
        <dbReference type="ARBA" id="ARBA00022989"/>
    </source>
</evidence>
<evidence type="ECO:0000256" key="7">
    <source>
        <dbReference type="ARBA" id="ARBA00022982"/>
    </source>
</evidence>
<feature type="transmembrane region" description="Helical" evidence="10">
    <location>
        <begin position="232"/>
        <end position="249"/>
    </location>
</feature>
<feature type="transmembrane region" description="Helical" evidence="10">
    <location>
        <begin position="175"/>
        <end position="200"/>
    </location>
</feature>
<comment type="caution">
    <text evidence="11">The sequence shown here is derived from an EMBL/GenBank/DDBJ whole genome shotgun (WGS) entry which is preliminary data.</text>
</comment>
<dbReference type="InterPro" id="IPR011303">
    <property type="entry name" value="RnfD_bac"/>
</dbReference>
<keyword evidence="10" id="KW-1003">Cell membrane</keyword>
<evidence type="ECO:0000256" key="3">
    <source>
        <dbReference type="ARBA" id="ARBA00022630"/>
    </source>
</evidence>
<dbReference type="AlphaFoldDB" id="A0A267MR37"/>
<comment type="cofactor">
    <cofactor evidence="10">
        <name>FMN</name>
        <dbReference type="ChEBI" id="CHEBI:58210"/>
    </cofactor>
</comment>
<keyword evidence="11" id="KW-0830">Ubiquinone</keyword>
<organism evidence="11 12">
    <name type="scientific">Anaeromicrobium sediminis</name>
    <dbReference type="NCBI Taxonomy" id="1478221"/>
    <lineage>
        <taxon>Bacteria</taxon>
        <taxon>Bacillati</taxon>
        <taxon>Bacillota</taxon>
        <taxon>Clostridia</taxon>
        <taxon>Peptostreptococcales</taxon>
        <taxon>Thermotaleaceae</taxon>
        <taxon>Anaeromicrobium</taxon>
    </lineage>
</organism>
<dbReference type="Pfam" id="PF03116">
    <property type="entry name" value="NQR2_RnfD_RnfE"/>
    <property type="match status" value="1"/>
</dbReference>
<comment type="similarity">
    <text evidence="10">Belongs to the NqrB/RnfD family.</text>
</comment>
<dbReference type="Proteomes" id="UP000216024">
    <property type="component" value="Unassembled WGS sequence"/>
</dbReference>
<dbReference type="PANTHER" id="PTHR30578">
    <property type="entry name" value="ELECTRON TRANSPORT COMPLEX PROTEIN RNFD"/>
    <property type="match status" value="1"/>
</dbReference>
<evidence type="ECO:0000256" key="9">
    <source>
        <dbReference type="ARBA" id="ARBA00023136"/>
    </source>
</evidence>
<evidence type="ECO:0000313" key="11">
    <source>
        <dbReference type="EMBL" id="PAB61385.1"/>
    </source>
</evidence>
<keyword evidence="8 10" id="KW-1133">Transmembrane helix</keyword>
<proteinExistence type="inferred from homology"/>
<evidence type="ECO:0000256" key="4">
    <source>
        <dbReference type="ARBA" id="ARBA00022643"/>
    </source>
</evidence>
<keyword evidence="1 10" id="KW-0813">Transport</keyword>
<evidence type="ECO:0000256" key="2">
    <source>
        <dbReference type="ARBA" id="ARBA00022553"/>
    </source>
</evidence>
<dbReference type="NCBIfam" id="TIGR01946">
    <property type="entry name" value="rnfD"/>
    <property type="match status" value="1"/>
</dbReference>
<dbReference type="PANTHER" id="PTHR30578:SF0">
    <property type="entry name" value="ION-TRANSLOCATING OXIDOREDUCTASE COMPLEX SUBUNIT D"/>
    <property type="match status" value="1"/>
</dbReference>
<dbReference type="OrthoDB" id="9776359at2"/>
<evidence type="ECO:0000256" key="1">
    <source>
        <dbReference type="ARBA" id="ARBA00022448"/>
    </source>
</evidence>
<keyword evidence="2 10" id="KW-0597">Phosphoprotein</keyword>
<keyword evidence="9 10" id="KW-0472">Membrane</keyword>
<keyword evidence="6 10" id="KW-1278">Translocase</keyword>
<feature type="transmembrane region" description="Helical" evidence="10">
    <location>
        <begin position="207"/>
        <end position="226"/>
    </location>
</feature>
<evidence type="ECO:0000256" key="5">
    <source>
        <dbReference type="ARBA" id="ARBA00022692"/>
    </source>
</evidence>
<name>A0A267MR37_9FIRM</name>
<feature type="transmembrane region" description="Helical" evidence="10">
    <location>
        <begin position="39"/>
        <end position="59"/>
    </location>
</feature>
<dbReference type="HAMAP" id="MF_00462">
    <property type="entry name" value="RsxD_RnfD"/>
    <property type="match status" value="1"/>
</dbReference>
<protein>
    <recommendedName>
        <fullName evidence="10">Ion-translocating oxidoreductase complex subunit D</fullName>
        <ecNumber evidence="10">7.-.-.-</ecNumber>
    </recommendedName>
    <alternativeName>
        <fullName evidence="10">Rnf electron transport complex subunit D</fullName>
    </alternativeName>
</protein>
<accession>A0A267MR37</accession>
<gene>
    <name evidence="10" type="primary">rnfD</name>
    <name evidence="11" type="ORF">CCE28_02855</name>
</gene>
<evidence type="ECO:0000313" key="12">
    <source>
        <dbReference type="Proteomes" id="UP000216024"/>
    </source>
</evidence>
<keyword evidence="5 10" id="KW-0812">Transmembrane</keyword>
<dbReference type="EMBL" id="NIBG01000001">
    <property type="protein sequence ID" value="PAB61385.1"/>
    <property type="molecule type" value="Genomic_DNA"/>
</dbReference>
<dbReference type="RefSeq" id="WP_095130749.1">
    <property type="nucleotide sequence ID" value="NZ_NIBG01000001.1"/>
</dbReference>
<feature type="transmembrane region" description="Helical" evidence="10">
    <location>
        <begin position="71"/>
        <end position="89"/>
    </location>
</feature>
<comment type="subcellular location">
    <subcellularLocation>
        <location evidence="10">Cell membrane</location>
        <topology evidence="10">Multi-pass membrane protein</topology>
    </subcellularLocation>
</comment>
<evidence type="ECO:0000256" key="6">
    <source>
        <dbReference type="ARBA" id="ARBA00022967"/>
    </source>
</evidence>
<dbReference type="InterPro" id="IPR004338">
    <property type="entry name" value="NqrB/RnfD"/>
</dbReference>
<comment type="function">
    <text evidence="10">Part of a membrane-bound complex that couples electron transfer with translocation of ions across the membrane.</text>
</comment>
<comment type="subunit">
    <text evidence="10">The complex is composed of six subunits: RnfA, RnfB, RnfC, RnfD, RnfE and RnfG.</text>
</comment>
<keyword evidence="7 10" id="KW-0249">Electron transport</keyword>
<keyword evidence="4 10" id="KW-0288">FMN</keyword>